<evidence type="ECO:0000256" key="1">
    <source>
        <dbReference type="SAM" id="Phobius"/>
    </source>
</evidence>
<feature type="transmembrane region" description="Helical" evidence="1">
    <location>
        <begin position="69"/>
        <end position="92"/>
    </location>
</feature>
<evidence type="ECO:0000313" key="3">
    <source>
        <dbReference type="Proteomes" id="UP000266016"/>
    </source>
</evidence>
<name>A0A398BCX4_9BACI</name>
<accession>A0A398BCX4</accession>
<dbReference type="Proteomes" id="UP000266016">
    <property type="component" value="Unassembled WGS sequence"/>
</dbReference>
<organism evidence="2 3">
    <name type="scientific">Peribacillus asahii</name>
    <dbReference type="NCBI Taxonomy" id="228899"/>
    <lineage>
        <taxon>Bacteria</taxon>
        <taxon>Bacillati</taxon>
        <taxon>Bacillota</taxon>
        <taxon>Bacilli</taxon>
        <taxon>Bacillales</taxon>
        <taxon>Bacillaceae</taxon>
        <taxon>Peribacillus</taxon>
    </lineage>
</organism>
<sequence length="100" mass="11821">MVFHMTYKGEKMKLYNFTLVLILLLNTTFIINFFKFPNYSYIWWFILFIAGLVFSIKSLRKYRSNKNKIYLSVIAIVVNIISLSLCFLVIFAEYIMGPPA</sequence>
<evidence type="ECO:0000313" key="2">
    <source>
        <dbReference type="EMBL" id="RID87702.1"/>
    </source>
</evidence>
<dbReference type="AlphaFoldDB" id="A0A398BCX4"/>
<protein>
    <submittedName>
        <fullName evidence="2">Uncharacterized protein</fullName>
    </submittedName>
</protein>
<gene>
    <name evidence="2" type="ORF">D1953_04900</name>
</gene>
<keyword evidence="1" id="KW-0472">Membrane</keyword>
<reference evidence="2 3" key="1">
    <citation type="submission" date="2018-08" db="EMBL/GenBank/DDBJ databases">
        <title>Bacillus jemisoniae sp. nov., Bacillus chryseoplanitiae sp. nov., Bacillus resnikiae sp. nov., and Bacillus frankliniae sp. nov., isolated from Viking spacecraft and associated surfaces.</title>
        <authorList>
            <person name="Seuylemezian A."/>
            <person name="Vaishampayan P."/>
        </authorList>
    </citation>
    <scope>NUCLEOTIDE SEQUENCE [LARGE SCALE GENOMIC DNA]</scope>
    <source>
        <strain evidence="2 3">MA001</strain>
    </source>
</reference>
<keyword evidence="1" id="KW-0812">Transmembrane</keyword>
<keyword evidence="3" id="KW-1185">Reference proteome</keyword>
<feature type="transmembrane region" description="Helical" evidence="1">
    <location>
        <begin position="14"/>
        <end position="34"/>
    </location>
</feature>
<dbReference type="EMBL" id="QWVS01000010">
    <property type="protein sequence ID" value="RID87702.1"/>
    <property type="molecule type" value="Genomic_DNA"/>
</dbReference>
<proteinExistence type="predicted"/>
<keyword evidence="1" id="KW-1133">Transmembrane helix</keyword>
<feature type="transmembrane region" description="Helical" evidence="1">
    <location>
        <begin position="40"/>
        <end position="57"/>
    </location>
</feature>
<comment type="caution">
    <text evidence="2">The sequence shown here is derived from an EMBL/GenBank/DDBJ whole genome shotgun (WGS) entry which is preliminary data.</text>
</comment>